<accession>A0ACB8R163</accession>
<dbReference type="Proteomes" id="UP000814033">
    <property type="component" value="Unassembled WGS sequence"/>
</dbReference>
<proteinExistence type="predicted"/>
<feature type="non-terminal residue" evidence="1">
    <location>
        <position position="1"/>
    </location>
</feature>
<name>A0ACB8R163_9AGAM</name>
<organism evidence="1 2">
    <name type="scientific">Auriscalpium vulgare</name>
    <dbReference type="NCBI Taxonomy" id="40419"/>
    <lineage>
        <taxon>Eukaryota</taxon>
        <taxon>Fungi</taxon>
        <taxon>Dikarya</taxon>
        <taxon>Basidiomycota</taxon>
        <taxon>Agaricomycotina</taxon>
        <taxon>Agaricomycetes</taxon>
        <taxon>Russulales</taxon>
        <taxon>Auriscalpiaceae</taxon>
        <taxon>Auriscalpium</taxon>
    </lineage>
</organism>
<reference evidence="1" key="1">
    <citation type="submission" date="2021-02" db="EMBL/GenBank/DDBJ databases">
        <authorList>
            <consortium name="DOE Joint Genome Institute"/>
            <person name="Ahrendt S."/>
            <person name="Looney B.P."/>
            <person name="Miyauchi S."/>
            <person name="Morin E."/>
            <person name="Drula E."/>
            <person name="Courty P.E."/>
            <person name="Chicoki N."/>
            <person name="Fauchery L."/>
            <person name="Kohler A."/>
            <person name="Kuo A."/>
            <person name="Labutti K."/>
            <person name="Pangilinan J."/>
            <person name="Lipzen A."/>
            <person name="Riley R."/>
            <person name="Andreopoulos W."/>
            <person name="He G."/>
            <person name="Johnson J."/>
            <person name="Barry K.W."/>
            <person name="Grigoriev I.V."/>
            <person name="Nagy L."/>
            <person name="Hibbett D."/>
            <person name="Henrissat B."/>
            <person name="Matheny P.B."/>
            <person name="Labbe J."/>
            <person name="Martin F."/>
        </authorList>
    </citation>
    <scope>NUCLEOTIDE SEQUENCE</scope>
    <source>
        <strain evidence="1">FP105234-sp</strain>
    </source>
</reference>
<comment type="caution">
    <text evidence="1">The sequence shown here is derived from an EMBL/GenBank/DDBJ whole genome shotgun (WGS) entry which is preliminary data.</text>
</comment>
<gene>
    <name evidence="1" type="ORF">FA95DRAFT_1471485</name>
</gene>
<feature type="non-terminal residue" evidence="1">
    <location>
        <position position="103"/>
    </location>
</feature>
<evidence type="ECO:0000313" key="2">
    <source>
        <dbReference type="Proteomes" id="UP000814033"/>
    </source>
</evidence>
<evidence type="ECO:0000313" key="1">
    <source>
        <dbReference type="EMBL" id="KAI0037795.1"/>
    </source>
</evidence>
<reference evidence="1" key="2">
    <citation type="journal article" date="2022" name="New Phytol.">
        <title>Evolutionary transition to the ectomycorrhizal habit in the genomes of a hyperdiverse lineage of mushroom-forming fungi.</title>
        <authorList>
            <person name="Looney B."/>
            <person name="Miyauchi S."/>
            <person name="Morin E."/>
            <person name="Drula E."/>
            <person name="Courty P.E."/>
            <person name="Kohler A."/>
            <person name="Kuo A."/>
            <person name="LaButti K."/>
            <person name="Pangilinan J."/>
            <person name="Lipzen A."/>
            <person name="Riley R."/>
            <person name="Andreopoulos W."/>
            <person name="He G."/>
            <person name="Johnson J."/>
            <person name="Nolan M."/>
            <person name="Tritt A."/>
            <person name="Barry K.W."/>
            <person name="Grigoriev I.V."/>
            <person name="Nagy L.G."/>
            <person name="Hibbett D."/>
            <person name="Henrissat B."/>
            <person name="Matheny P.B."/>
            <person name="Labbe J."/>
            <person name="Martin F.M."/>
        </authorList>
    </citation>
    <scope>NUCLEOTIDE SEQUENCE</scope>
    <source>
        <strain evidence="1">FP105234-sp</strain>
    </source>
</reference>
<sequence length="103" mass="12125">DDDEAMNAARRALRQKRNSLLPVARLPPETLRHIFAFCSDNDYPLMENRRSNHMGWLAVTHTCRRWRDVALEHSGLWARISYRLNRAWTYAFAERAQTMPLAV</sequence>
<keyword evidence="2" id="KW-1185">Reference proteome</keyword>
<protein>
    <submittedName>
        <fullName evidence="1">Uncharacterized protein</fullName>
    </submittedName>
</protein>
<dbReference type="EMBL" id="MU276711">
    <property type="protein sequence ID" value="KAI0037795.1"/>
    <property type="molecule type" value="Genomic_DNA"/>
</dbReference>